<proteinExistence type="predicted"/>
<dbReference type="OrthoDB" id="10062886at2759"/>
<accession>A0A815VS93</accession>
<dbReference type="Proteomes" id="UP000663852">
    <property type="component" value="Unassembled WGS sequence"/>
</dbReference>
<comment type="caution">
    <text evidence="2">The sequence shown here is derived from an EMBL/GenBank/DDBJ whole genome shotgun (WGS) entry which is preliminary data.</text>
</comment>
<evidence type="ECO:0000313" key="3">
    <source>
        <dbReference type="Proteomes" id="UP000663828"/>
    </source>
</evidence>
<reference evidence="2" key="1">
    <citation type="submission" date="2021-02" db="EMBL/GenBank/DDBJ databases">
        <authorList>
            <person name="Nowell W R."/>
        </authorList>
    </citation>
    <scope>NUCLEOTIDE SEQUENCE</scope>
</reference>
<dbReference type="EMBL" id="CAJNOR010004932">
    <property type="protein sequence ID" value="CAF1535929.1"/>
    <property type="molecule type" value="Genomic_DNA"/>
</dbReference>
<keyword evidence="3" id="KW-1185">Reference proteome</keyword>
<evidence type="ECO:0000313" key="1">
    <source>
        <dbReference type="EMBL" id="CAF0932410.1"/>
    </source>
</evidence>
<sequence length="120" mass="14934">MSANKKSYSYNREYLFQRQWNLQSRRDRRKIEYERIEKENLKFSEKLINAKAFLNRHEQEIFFQKHCELKQRLQRYPTIHQLKIPKKSRESSFLIYNDPLISQTKLQWQHFKTLPSIKKT</sequence>
<dbReference type="EMBL" id="CAJNOJ010000041">
    <property type="protein sequence ID" value="CAF0932410.1"/>
    <property type="molecule type" value="Genomic_DNA"/>
</dbReference>
<protein>
    <submittedName>
        <fullName evidence="2">Uncharacterized protein</fullName>
    </submittedName>
</protein>
<organism evidence="2 3">
    <name type="scientific">Adineta ricciae</name>
    <name type="common">Rotifer</name>
    <dbReference type="NCBI Taxonomy" id="249248"/>
    <lineage>
        <taxon>Eukaryota</taxon>
        <taxon>Metazoa</taxon>
        <taxon>Spiralia</taxon>
        <taxon>Gnathifera</taxon>
        <taxon>Rotifera</taxon>
        <taxon>Eurotatoria</taxon>
        <taxon>Bdelloidea</taxon>
        <taxon>Adinetida</taxon>
        <taxon>Adinetidae</taxon>
        <taxon>Adineta</taxon>
    </lineage>
</organism>
<gene>
    <name evidence="1" type="ORF">EDS130_LOCUS11366</name>
    <name evidence="2" type="ORF">XAT740_LOCUS41818</name>
</gene>
<name>A0A815VS93_ADIRI</name>
<dbReference type="AlphaFoldDB" id="A0A815VS93"/>
<evidence type="ECO:0000313" key="2">
    <source>
        <dbReference type="EMBL" id="CAF1535929.1"/>
    </source>
</evidence>
<dbReference type="Proteomes" id="UP000663828">
    <property type="component" value="Unassembled WGS sequence"/>
</dbReference>